<reference evidence="5 6" key="1">
    <citation type="journal article" date="2020" name="Nat. Commun.">
        <title>Genome of Tripterygium wilfordii and identification of cytochrome P450 involved in triptolide biosynthesis.</title>
        <authorList>
            <person name="Tu L."/>
            <person name="Su P."/>
            <person name="Zhang Z."/>
            <person name="Gao L."/>
            <person name="Wang J."/>
            <person name="Hu T."/>
            <person name="Zhou J."/>
            <person name="Zhang Y."/>
            <person name="Zhao Y."/>
            <person name="Liu Y."/>
            <person name="Song Y."/>
            <person name="Tong Y."/>
            <person name="Lu Y."/>
            <person name="Yang J."/>
            <person name="Xu C."/>
            <person name="Jia M."/>
            <person name="Peters R.J."/>
            <person name="Huang L."/>
            <person name="Gao W."/>
        </authorList>
    </citation>
    <scope>NUCLEOTIDE SEQUENCE [LARGE SCALE GENOMIC DNA]</scope>
    <source>
        <strain evidence="6">cv. XIE 37</strain>
        <tissue evidence="5">Leaf</tissue>
    </source>
</reference>
<dbReference type="GO" id="GO:0051213">
    <property type="term" value="F:dioxygenase activity"/>
    <property type="evidence" value="ECO:0007669"/>
    <property type="project" value="UniProtKB-KW"/>
</dbReference>
<keyword evidence="5" id="KW-0223">Dioxygenase</keyword>
<dbReference type="InterPro" id="IPR050231">
    <property type="entry name" value="Iron_ascorbate_oxido_reductase"/>
</dbReference>
<dbReference type="AlphaFoldDB" id="A0A7J7D9Z1"/>
<keyword evidence="1 3" id="KW-0479">Metal-binding</keyword>
<evidence type="ECO:0000313" key="5">
    <source>
        <dbReference type="EMBL" id="KAF5743185.1"/>
    </source>
</evidence>
<dbReference type="PANTHER" id="PTHR47990">
    <property type="entry name" value="2-OXOGLUTARATE (2OG) AND FE(II)-DEPENDENT OXYGENASE SUPERFAMILY PROTEIN-RELATED"/>
    <property type="match status" value="1"/>
</dbReference>
<dbReference type="InterPro" id="IPR005123">
    <property type="entry name" value="Oxoglu/Fe-dep_dioxygenase_dom"/>
</dbReference>
<keyword evidence="6" id="KW-1185">Reference proteome</keyword>
<keyword evidence="3" id="KW-0560">Oxidoreductase</keyword>
<dbReference type="SUPFAM" id="SSF51197">
    <property type="entry name" value="Clavaminate synthase-like"/>
    <property type="match status" value="1"/>
</dbReference>
<evidence type="ECO:0000259" key="4">
    <source>
        <dbReference type="PROSITE" id="PS51471"/>
    </source>
</evidence>
<dbReference type="OrthoDB" id="288590at2759"/>
<dbReference type="EMBL" id="JAAARO010000009">
    <property type="protein sequence ID" value="KAF5743185.1"/>
    <property type="molecule type" value="Genomic_DNA"/>
</dbReference>
<dbReference type="Gene3D" id="2.60.120.330">
    <property type="entry name" value="B-lactam Antibiotic, Isopenicillin N Synthase, Chain"/>
    <property type="match status" value="1"/>
</dbReference>
<evidence type="ECO:0000256" key="2">
    <source>
        <dbReference type="ARBA" id="ARBA00023004"/>
    </source>
</evidence>
<dbReference type="InterPro" id="IPR044861">
    <property type="entry name" value="IPNS-like_FE2OG_OXY"/>
</dbReference>
<accession>A0A7J7D9Z1</accession>
<name>A0A7J7D9Z1_TRIWF</name>
<dbReference type="InterPro" id="IPR027443">
    <property type="entry name" value="IPNS-like_sf"/>
</dbReference>
<comment type="caution">
    <text evidence="5">The sequence shown here is derived from an EMBL/GenBank/DDBJ whole genome shotgun (WGS) entry which is preliminary data.</text>
</comment>
<protein>
    <submittedName>
        <fullName evidence="5">2-oxoglutarate-dependent dioxygenase DAO-like</fullName>
    </submittedName>
</protein>
<evidence type="ECO:0000313" key="6">
    <source>
        <dbReference type="Proteomes" id="UP000593562"/>
    </source>
</evidence>
<dbReference type="InterPro" id="IPR026992">
    <property type="entry name" value="DIOX_N"/>
</dbReference>
<dbReference type="InParanoid" id="A0A7J7D9Z1"/>
<dbReference type="Pfam" id="PF14226">
    <property type="entry name" value="DIOX_N"/>
    <property type="match status" value="1"/>
</dbReference>
<dbReference type="GO" id="GO:0046872">
    <property type="term" value="F:metal ion binding"/>
    <property type="evidence" value="ECO:0007669"/>
    <property type="project" value="UniProtKB-KW"/>
</dbReference>
<gene>
    <name evidence="5" type="ORF">HS088_TW09G01250</name>
</gene>
<evidence type="ECO:0000256" key="3">
    <source>
        <dbReference type="RuleBase" id="RU003682"/>
    </source>
</evidence>
<dbReference type="Pfam" id="PF03171">
    <property type="entry name" value="2OG-FeII_Oxy"/>
    <property type="match status" value="1"/>
</dbReference>
<proteinExistence type="inferred from homology"/>
<keyword evidence="2 3" id="KW-0408">Iron</keyword>
<dbReference type="PROSITE" id="PS51471">
    <property type="entry name" value="FE2OG_OXY"/>
    <property type="match status" value="1"/>
</dbReference>
<evidence type="ECO:0000256" key="1">
    <source>
        <dbReference type="ARBA" id="ARBA00022723"/>
    </source>
</evidence>
<dbReference type="Proteomes" id="UP000593562">
    <property type="component" value="Unassembled WGS sequence"/>
</dbReference>
<organism evidence="5 6">
    <name type="scientific">Tripterygium wilfordii</name>
    <name type="common">Thunder God vine</name>
    <dbReference type="NCBI Taxonomy" id="458696"/>
    <lineage>
        <taxon>Eukaryota</taxon>
        <taxon>Viridiplantae</taxon>
        <taxon>Streptophyta</taxon>
        <taxon>Embryophyta</taxon>
        <taxon>Tracheophyta</taxon>
        <taxon>Spermatophyta</taxon>
        <taxon>Magnoliopsida</taxon>
        <taxon>eudicotyledons</taxon>
        <taxon>Gunneridae</taxon>
        <taxon>Pentapetalae</taxon>
        <taxon>rosids</taxon>
        <taxon>fabids</taxon>
        <taxon>Celastrales</taxon>
        <taxon>Celastraceae</taxon>
        <taxon>Tripterygium</taxon>
    </lineage>
</organism>
<sequence>MEKNNIPVIDMQNFPGNDEKVLREALEEWGCFRLVNHSIPISLMSEFKAVVKSLFDLPIEIKQRNTTPLGWSGYGTFKEHEALTMFDVVFPQAVQEFCSQLDVSDYQRKLVIESYSKSVMALSVEIMEKLAAILGVKNYRHSFDDWQMFLKMSKYNFTPETIASDCVGLPSHVDDSFLTILDDDSAGLEILNDKTGEYVAVDPVPGRPLVIFGDFVTAWSNGRFHNVRHRVIGKVTTGRVSINSFLMGPRDGPVEAPAELVSDEHPRLYVPFNWEDYRTRQYASKDPWEGGLVHVLAHPIKS</sequence>
<comment type="similarity">
    <text evidence="3">Belongs to the iron/ascorbate-dependent oxidoreductase family.</text>
</comment>
<feature type="domain" description="Fe2OG dioxygenase" evidence="4">
    <location>
        <begin position="145"/>
        <end position="248"/>
    </location>
</feature>